<accession>A0A166LYJ3</accession>
<reference evidence="1 2" key="1">
    <citation type="journal article" date="2016" name="Mol. Biol. Evol.">
        <title>Comparative Genomics of Early-Diverging Mushroom-Forming Fungi Provides Insights into the Origins of Lignocellulose Decay Capabilities.</title>
        <authorList>
            <person name="Nagy L.G."/>
            <person name="Riley R."/>
            <person name="Tritt A."/>
            <person name="Adam C."/>
            <person name="Daum C."/>
            <person name="Floudas D."/>
            <person name="Sun H."/>
            <person name="Yadav J.S."/>
            <person name="Pangilinan J."/>
            <person name="Larsson K.H."/>
            <person name="Matsuura K."/>
            <person name="Barry K."/>
            <person name="Labutti K."/>
            <person name="Kuo R."/>
            <person name="Ohm R.A."/>
            <person name="Bhattacharya S.S."/>
            <person name="Shirouzu T."/>
            <person name="Yoshinaga Y."/>
            <person name="Martin F.M."/>
            <person name="Grigoriev I.V."/>
            <person name="Hibbett D.S."/>
        </authorList>
    </citation>
    <scope>NUCLEOTIDE SEQUENCE [LARGE SCALE GENOMIC DNA]</scope>
    <source>
        <strain evidence="1 2">CBS 109695</strain>
    </source>
</reference>
<sequence length="70" mass="7655">MLFSVYRFMDMAIQHIDYKPSPSLNENGALILASAIRPNEAIQGDTPTIAALNNTSHFGNSATLPQRPQP</sequence>
<dbReference type="Proteomes" id="UP000076532">
    <property type="component" value="Unassembled WGS sequence"/>
</dbReference>
<organism evidence="1 2">
    <name type="scientific">Athelia psychrophila</name>
    <dbReference type="NCBI Taxonomy" id="1759441"/>
    <lineage>
        <taxon>Eukaryota</taxon>
        <taxon>Fungi</taxon>
        <taxon>Dikarya</taxon>
        <taxon>Basidiomycota</taxon>
        <taxon>Agaricomycotina</taxon>
        <taxon>Agaricomycetes</taxon>
        <taxon>Agaricomycetidae</taxon>
        <taxon>Atheliales</taxon>
        <taxon>Atheliaceae</taxon>
        <taxon>Athelia</taxon>
    </lineage>
</organism>
<keyword evidence="2" id="KW-1185">Reference proteome</keyword>
<dbReference type="EMBL" id="KV417532">
    <property type="protein sequence ID" value="KZP23453.1"/>
    <property type="molecule type" value="Genomic_DNA"/>
</dbReference>
<gene>
    <name evidence="1" type="ORF">FIBSPDRAFT_858413</name>
</gene>
<evidence type="ECO:0000313" key="1">
    <source>
        <dbReference type="EMBL" id="KZP23453.1"/>
    </source>
</evidence>
<dbReference type="AlphaFoldDB" id="A0A166LYJ3"/>
<protein>
    <submittedName>
        <fullName evidence="1">Uncharacterized protein</fullName>
    </submittedName>
</protein>
<proteinExistence type="predicted"/>
<evidence type="ECO:0000313" key="2">
    <source>
        <dbReference type="Proteomes" id="UP000076532"/>
    </source>
</evidence>
<name>A0A166LYJ3_9AGAM</name>